<accession>A0A9D1LRN3</accession>
<reference evidence="2" key="1">
    <citation type="submission" date="2020-10" db="EMBL/GenBank/DDBJ databases">
        <authorList>
            <person name="Gilroy R."/>
        </authorList>
    </citation>
    <scope>NUCLEOTIDE SEQUENCE</scope>
    <source>
        <strain evidence="2">ChiSxjej2B14-8506</strain>
    </source>
</reference>
<dbReference type="GO" id="GO:0016787">
    <property type="term" value="F:hydrolase activity"/>
    <property type="evidence" value="ECO:0007669"/>
    <property type="project" value="UniProtKB-KW"/>
</dbReference>
<reference evidence="2" key="2">
    <citation type="journal article" date="2021" name="PeerJ">
        <title>Extensive microbial diversity within the chicken gut microbiome revealed by metagenomics and culture.</title>
        <authorList>
            <person name="Gilroy R."/>
            <person name="Ravi A."/>
            <person name="Getino M."/>
            <person name="Pursley I."/>
            <person name="Horton D.L."/>
            <person name="Alikhan N.F."/>
            <person name="Baker D."/>
            <person name="Gharbi K."/>
            <person name="Hall N."/>
            <person name="Watson M."/>
            <person name="Adriaenssens E.M."/>
            <person name="Foster-Nyarko E."/>
            <person name="Jarju S."/>
            <person name="Secka A."/>
            <person name="Antonio M."/>
            <person name="Oren A."/>
            <person name="Chaudhuri R.R."/>
            <person name="La Ragione R."/>
            <person name="Hildebrand F."/>
            <person name="Pallen M.J."/>
        </authorList>
    </citation>
    <scope>NUCLEOTIDE SEQUENCE</scope>
    <source>
        <strain evidence="2">ChiSxjej2B14-8506</strain>
    </source>
</reference>
<dbReference type="EMBL" id="DVNK01000037">
    <property type="protein sequence ID" value="HIU46768.1"/>
    <property type="molecule type" value="Genomic_DNA"/>
</dbReference>
<dbReference type="InterPro" id="IPR036412">
    <property type="entry name" value="HAD-like_sf"/>
</dbReference>
<comment type="caution">
    <text evidence="2">The sequence shown here is derived from an EMBL/GenBank/DDBJ whole genome shotgun (WGS) entry which is preliminary data.</text>
</comment>
<sequence length="228" mass="25864">MAYKAIFFDRDGTLTYFNPQKQAWRDATVSAWSGKPFELPYEKDMALMAQAGQGRKPWYRTLDDEREFFRRYYRLLLRGEGVTENLDARAAQLLDQLWCNGDRLVHADVPETLEHFRSRGYRMGVISDTSPSLEYTLVQLGIAEYFTSFTASSLVGAGKPSPIIFNAALTAQHVDAAQSLYVDDCLIEAQGARELGFTSFWLDRSGNSAGQWTIHSLRELVEFDMCGD</sequence>
<dbReference type="SFLD" id="SFLDG01129">
    <property type="entry name" value="C1.5:_HAD__Beta-PGM__Phosphata"/>
    <property type="match status" value="1"/>
</dbReference>
<evidence type="ECO:0000313" key="2">
    <source>
        <dbReference type="EMBL" id="HIU46768.1"/>
    </source>
</evidence>
<dbReference type="InterPro" id="IPR023214">
    <property type="entry name" value="HAD_sf"/>
</dbReference>
<dbReference type="InterPro" id="IPR051540">
    <property type="entry name" value="S-2-haloacid_dehalogenase"/>
</dbReference>
<evidence type="ECO:0000313" key="3">
    <source>
        <dbReference type="Proteomes" id="UP000824123"/>
    </source>
</evidence>
<dbReference type="PRINTS" id="PR00413">
    <property type="entry name" value="HADHALOGNASE"/>
</dbReference>
<gene>
    <name evidence="2" type="ORF">IAC59_05880</name>
</gene>
<dbReference type="PANTHER" id="PTHR43316:SF3">
    <property type="entry name" value="HALOACID DEHALOGENASE, TYPE II (AFU_ORTHOLOGUE AFUA_2G07750)-RELATED"/>
    <property type="match status" value="1"/>
</dbReference>
<dbReference type="PANTHER" id="PTHR43316">
    <property type="entry name" value="HYDROLASE, HALOACID DELAHOGENASE-RELATED"/>
    <property type="match status" value="1"/>
</dbReference>
<dbReference type="NCBIfam" id="TIGR01549">
    <property type="entry name" value="HAD-SF-IA-v1"/>
    <property type="match status" value="1"/>
</dbReference>
<dbReference type="Pfam" id="PF00702">
    <property type="entry name" value="Hydrolase"/>
    <property type="match status" value="1"/>
</dbReference>
<dbReference type="Gene3D" id="3.40.50.1000">
    <property type="entry name" value="HAD superfamily/HAD-like"/>
    <property type="match status" value="1"/>
</dbReference>
<dbReference type="AlphaFoldDB" id="A0A9D1LRN3"/>
<dbReference type="Proteomes" id="UP000824123">
    <property type="component" value="Unassembled WGS sequence"/>
</dbReference>
<keyword evidence="1 2" id="KW-0378">Hydrolase</keyword>
<name>A0A9D1LRN3_9FIRM</name>
<dbReference type="NCBIfam" id="TIGR01509">
    <property type="entry name" value="HAD-SF-IA-v3"/>
    <property type="match status" value="1"/>
</dbReference>
<evidence type="ECO:0000256" key="1">
    <source>
        <dbReference type="ARBA" id="ARBA00022801"/>
    </source>
</evidence>
<organism evidence="2 3">
    <name type="scientific">Candidatus Fimadaptatus faecigallinarum</name>
    <dbReference type="NCBI Taxonomy" id="2840814"/>
    <lineage>
        <taxon>Bacteria</taxon>
        <taxon>Bacillati</taxon>
        <taxon>Bacillota</taxon>
        <taxon>Clostridia</taxon>
        <taxon>Eubacteriales</taxon>
        <taxon>Candidatus Fimadaptatus</taxon>
    </lineage>
</organism>
<proteinExistence type="predicted"/>
<dbReference type="InterPro" id="IPR006439">
    <property type="entry name" value="HAD-SF_hydro_IA"/>
</dbReference>
<dbReference type="SUPFAM" id="SSF56784">
    <property type="entry name" value="HAD-like"/>
    <property type="match status" value="1"/>
</dbReference>
<dbReference type="SFLD" id="SFLDS00003">
    <property type="entry name" value="Haloacid_Dehalogenase"/>
    <property type="match status" value="1"/>
</dbReference>
<protein>
    <submittedName>
        <fullName evidence="2">HAD family hydrolase</fullName>
    </submittedName>
</protein>